<feature type="transmembrane region" description="Helical" evidence="5">
    <location>
        <begin position="286"/>
        <end position="308"/>
    </location>
</feature>
<evidence type="ECO:0000256" key="2">
    <source>
        <dbReference type="ARBA" id="ARBA00022692"/>
    </source>
</evidence>
<evidence type="ECO:0000313" key="8">
    <source>
        <dbReference type="EMBL" id="AWB93497.1"/>
    </source>
</evidence>
<feature type="domain" description="NADH:quinone oxidoreductase/Mrp antiporter transmembrane" evidence="7">
    <location>
        <begin position="113"/>
        <end position="407"/>
    </location>
</feature>
<dbReference type="EC" id="7.1.1.-" evidence="5"/>
<feature type="transmembrane region" description="Helical" evidence="5">
    <location>
        <begin position="229"/>
        <end position="253"/>
    </location>
</feature>
<dbReference type="HAMAP" id="MF_00445">
    <property type="entry name" value="NDH1_NuoN_1"/>
    <property type="match status" value="1"/>
</dbReference>
<dbReference type="GO" id="GO:0050136">
    <property type="term" value="F:NADH dehydrogenase (quinone) (non-electrogenic) activity"/>
    <property type="evidence" value="ECO:0007669"/>
    <property type="project" value="UniProtKB-UniRule"/>
</dbReference>
<evidence type="ECO:0000256" key="3">
    <source>
        <dbReference type="ARBA" id="ARBA00022989"/>
    </source>
</evidence>
<dbReference type="Proteomes" id="UP000244384">
    <property type="component" value="Chromosome"/>
</dbReference>
<feature type="transmembrane region" description="Helical" evidence="5">
    <location>
        <begin position="63"/>
        <end position="84"/>
    </location>
</feature>
<gene>
    <name evidence="5" type="primary">nuoN</name>
    <name evidence="8" type="ORF">C3E78_15460</name>
</gene>
<reference evidence="9" key="1">
    <citation type="submission" date="2018-01" db="EMBL/GenBank/DDBJ databases">
        <authorList>
            <person name="Li J."/>
        </authorList>
    </citation>
    <scope>NUCLEOTIDE SEQUENCE [LARGE SCALE GENOMIC DNA]</scope>
    <source>
        <strain evidence="9">592</strain>
    </source>
</reference>
<dbReference type="InterPro" id="IPR001750">
    <property type="entry name" value="ND/Mrp_TM"/>
</dbReference>
<dbReference type="InterPro" id="IPR010096">
    <property type="entry name" value="NADH-Q_OxRdtase_suN/2"/>
</dbReference>
<feature type="transmembrane region" description="Helical" evidence="5">
    <location>
        <begin position="361"/>
        <end position="384"/>
    </location>
</feature>
<dbReference type="GO" id="GO:0048038">
    <property type="term" value="F:quinone binding"/>
    <property type="evidence" value="ECO:0007669"/>
    <property type="project" value="UniProtKB-KW"/>
</dbReference>
<accession>A0A2S0WQ98</accession>
<protein>
    <recommendedName>
        <fullName evidence="5">NADH-quinone oxidoreductase subunit N</fullName>
        <ecNumber evidence="5">7.1.1.-</ecNumber>
    </recommendedName>
    <alternativeName>
        <fullName evidence="5">NADH dehydrogenase I subunit N</fullName>
    </alternativeName>
    <alternativeName>
        <fullName evidence="5">NDH-1 subunit N</fullName>
    </alternativeName>
</protein>
<dbReference type="AlphaFoldDB" id="A0A2S0WQ98"/>
<comment type="similarity">
    <text evidence="5">Belongs to the complex I subunit 2 family.</text>
</comment>
<keyword evidence="2 5" id="KW-0812">Transmembrane</keyword>
<organism evidence="8 9">
    <name type="scientific">Aeromicrobium chenweiae</name>
    <dbReference type="NCBI Taxonomy" id="2079793"/>
    <lineage>
        <taxon>Bacteria</taxon>
        <taxon>Bacillati</taxon>
        <taxon>Actinomycetota</taxon>
        <taxon>Actinomycetes</taxon>
        <taxon>Propionibacteriales</taxon>
        <taxon>Nocardioidaceae</taxon>
        <taxon>Aeromicrobium</taxon>
    </lineage>
</organism>
<dbReference type="OrthoDB" id="9811718at2"/>
<name>A0A2S0WQ98_9ACTN</name>
<feature type="transmembrane region" description="Helical" evidence="5">
    <location>
        <begin position="6"/>
        <end position="28"/>
    </location>
</feature>
<evidence type="ECO:0000259" key="7">
    <source>
        <dbReference type="Pfam" id="PF00361"/>
    </source>
</evidence>
<evidence type="ECO:0000313" key="9">
    <source>
        <dbReference type="Proteomes" id="UP000244384"/>
    </source>
</evidence>
<keyword evidence="5" id="KW-0520">NAD</keyword>
<keyword evidence="5" id="KW-0813">Transport</keyword>
<dbReference type="GO" id="GO:0012505">
    <property type="term" value="C:endomembrane system"/>
    <property type="evidence" value="ECO:0007669"/>
    <property type="project" value="UniProtKB-SubCell"/>
</dbReference>
<dbReference type="EMBL" id="CP026952">
    <property type="protein sequence ID" value="AWB93497.1"/>
    <property type="molecule type" value="Genomic_DNA"/>
</dbReference>
<dbReference type="PANTHER" id="PTHR22773">
    <property type="entry name" value="NADH DEHYDROGENASE"/>
    <property type="match status" value="1"/>
</dbReference>
<dbReference type="Pfam" id="PF00361">
    <property type="entry name" value="Proton_antipo_M"/>
    <property type="match status" value="1"/>
</dbReference>
<evidence type="ECO:0000256" key="6">
    <source>
        <dbReference type="RuleBase" id="RU000320"/>
    </source>
</evidence>
<feature type="transmembrane region" description="Helical" evidence="5">
    <location>
        <begin position="40"/>
        <end position="57"/>
    </location>
</feature>
<comment type="subunit">
    <text evidence="5">NDH-1 is composed of 14 different subunits. Subunits NuoA, H, J, K, L, M, N constitute the membrane sector of the complex.</text>
</comment>
<dbReference type="RefSeq" id="WP_108579913.1">
    <property type="nucleotide sequence ID" value="NZ_CP026952.1"/>
</dbReference>
<feature type="transmembrane region" description="Helical" evidence="5">
    <location>
        <begin position="259"/>
        <end position="279"/>
    </location>
</feature>
<accession>A0A5F2EY03</accession>
<dbReference type="GO" id="GO:0042773">
    <property type="term" value="P:ATP synthesis coupled electron transport"/>
    <property type="evidence" value="ECO:0007669"/>
    <property type="project" value="InterPro"/>
</dbReference>
<keyword evidence="4 5" id="KW-0472">Membrane</keyword>
<keyword evidence="5" id="KW-0874">Quinone</keyword>
<feature type="transmembrane region" description="Helical" evidence="5">
    <location>
        <begin position="320"/>
        <end position="340"/>
    </location>
</feature>
<dbReference type="GO" id="GO:0008137">
    <property type="term" value="F:NADH dehydrogenase (ubiquinone) activity"/>
    <property type="evidence" value="ECO:0007669"/>
    <property type="project" value="InterPro"/>
</dbReference>
<evidence type="ECO:0000256" key="4">
    <source>
        <dbReference type="ARBA" id="ARBA00023136"/>
    </source>
</evidence>
<keyword evidence="5" id="KW-1003">Cell membrane</keyword>
<proteinExistence type="inferred from homology"/>
<feature type="transmembrane region" description="Helical" evidence="5">
    <location>
        <begin position="119"/>
        <end position="136"/>
    </location>
</feature>
<evidence type="ECO:0000256" key="5">
    <source>
        <dbReference type="HAMAP-Rule" id="MF_00445"/>
    </source>
</evidence>
<feature type="transmembrane region" description="Helical" evidence="5">
    <location>
        <begin position="192"/>
        <end position="217"/>
    </location>
</feature>
<keyword evidence="3 5" id="KW-1133">Transmembrane helix</keyword>
<dbReference type="GO" id="GO:0005886">
    <property type="term" value="C:plasma membrane"/>
    <property type="evidence" value="ECO:0007669"/>
    <property type="project" value="UniProtKB-SubCell"/>
</dbReference>
<dbReference type="KEGG" id="aez:C3E78_15460"/>
<comment type="subcellular location">
    <subcellularLocation>
        <location evidence="5">Cell membrane</location>
        <topology evidence="5">Multi-pass membrane protein</topology>
    </subcellularLocation>
    <subcellularLocation>
        <location evidence="1">Endomembrane system</location>
        <topology evidence="1">Multi-pass membrane protein</topology>
    </subcellularLocation>
    <subcellularLocation>
        <location evidence="6">Membrane</location>
        <topology evidence="6">Multi-pass membrane protein</topology>
    </subcellularLocation>
</comment>
<comment type="function">
    <text evidence="5">NDH-1 shuttles electrons from NADH, via FMN and iron-sulfur (Fe-S) centers, to quinones in the respiratory chain. The immediate electron acceptor for the enzyme in this species is believed to be a menaquinone. Couples the redox reaction to proton translocation (for every two electrons transferred, four hydrogen ions are translocated across the cytoplasmic membrane), and thus conserves the redox energy in a proton gradient.</text>
</comment>
<keyword evidence="9" id="KW-1185">Reference proteome</keyword>
<sequence length="467" mass="48958">MNIPVDWNLVAPAVVVMAGALVALLVDAFYPRRTWNGPELPAGVALIGAGVLAHTYRDDTGRYTFALTAIILVGTLFVLVASNIMNFETAMPPGEFHFLLMSAAAGAVLMVTARDLVTLVVSLELLSLPSIALVGLRQGDRVAIRSAWTFFLASVVSTAITLMGISLLYGVTGSLDYDAIRGALAQPDVPEGVVAVAVVLTLVGLLFKLGAVPFHAWVPDAYGGASVMVAGFLSTVSKAAAVGSLLILVNVALPVAYETWQPVLAVVAAATMTIGNLGALRQSDAVGLLAWSSIAQAGFLVAPSVAVLTLEGLSAPVQYLAVYALANLVAFAALSVVLRLRGSTRLDELKGLARTDPWMGIPLVVATLVLAGFPPAVIGVVTKYVVIRPVVESEHVWLAVVMGINVMLGLAYYLRLVVRLCDRPDGEPYVSPSPPVSVRFAKSTVLLGTAALLVLSAWPDLLLRHLP</sequence>
<keyword evidence="5" id="KW-1278">Translocase</keyword>
<evidence type="ECO:0000256" key="1">
    <source>
        <dbReference type="ARBA" id="ARBA00004127"/>
    </source>
</evidence>
<feature type="transmembrane region" description="Helical" evidence="5">
    <location>
        <begin position="148"/>
        <end position="172"/>
    </location>
</feature>
<feature type="transmembrane region" description="Helical" evidence="5">
    <location>
        <begin position="396"/>
        <end position="418"/>
    </location>
</feature>
<comment type="catalytic activity">
    <reaction evidence="5">
        <text>a quinone + NADH + 5 H(+)(in) = a quinol + NAD(+) + 4 H(+)(out)</text>
        <dbReference type="Rhea" id="RHEA:57888"/>
        <dbReference type="ChEBI" id="CHEBI:15378"/>
        <dbReference type="ChEBI" id="CHEBI:24646"/>
        <dbReference type="ChEBI" id="CHEBI:57540"/>
        <dbReference type="ChEBI" id="CHEBI:57945"/>
        <dbReference type="ChEBI" id="CHEBI:132124"/>
    </reaction>
</comment>